<keyword evidence="4" id="KW-1185">Reference proteome</keyword>
<dbReference type="InterPro" id="IPR050706">
    <property type="entry name" value="Cyclic-di-GMP_PDE-like"/>
</dbReference>
<dbReference type="GO" id="GO:0071111">
    <property type="term" value="F:cyclic-guanylate-specific phosphodiesterase activity"/>
    <property type="evidence" value="ECO:0007669"/>
    <property type="project" value="InterPro"/>
</dbReference>
<dbReference type="InterPro" id="IPR000644">
    <property type="entry name" value="CBS_dom"/>
</dbReference>
<evidence type="ECO:0000313" key="4">
    <source>
        <dbReference type="Proteomes" id="UP000214880"/>
    </source>
</evidence>
<dbReference type="NCBIfam" id="TIGR00254">
    <property type="entry name" value="GGDEF"/>
    <property type="match status" value="1"/>
</dbReference>
<organism evidence="3 4">
    <name type="scientific">Dendrosporobacter quercicolus</name>
    <dbReference type="NCBI Taxonomy" id="146817"/>
    <lineage>
        <taxon>Bacteria</taxon>
        <taxon>Bacillati</taxon>
        <taxon>Bacillota</taxon>
        <taxon>Negativicutes</taxon>
        <taxon>Selenomonadales</taxon>
        <taxon>Sporomusaceae</taxon>
        <taxon>Dendrosporobacter</taxon>
    </lineage>
</organism>
<reference evidence="3 4" key="1">
    <citation type="submission" date="2016-10" db="EMBL/GenBank/DDBJ databases">
        <authorList>
            <person name="de Groot N.N."/>
        </authorList>
    </citation>
    <scope>NUCLEOTIDE SEQUENCE [LARGE SCALE GENOMIC DNA]</scope>
    <source>
        <strain evidence="3 4">DSM 1736</strain>
    </source>
</reference>
<dbReference type="SMART" id="SM00052">
    <property type="entry name" value="EAL"/>
    <property type="match status" value="1"/>
</dbReference>
<dbReference type="CDD" id="cd01949">
    <property type="entry name" value="GGDEF"/>
    <property type="match status" value="1"/>
</dbReference>
<dbReference type="EMBL" id="FNHB01000006">
    <property type="protein sequence ID" value="SDM64761.1"/>
    <property type="molecule type" value="Genomic_DNA"/>
</dbReference>
<dbReference type="InterPro" id="IPR000160">
    <property type="entry name" value="GGDEF_dom"/>
</dbReference>
<feature type="domain" description="GGDEF" evidence="2">
    <location>
        <begin position="457"/>
        <end position="610"/>
    </location>
</feature>
<dbReference type="PANTHER" id="PTHR33121:SF76">
    <property type="entry name" value="SIGNALING PROTEIN"/>
    <property type="match status" value="1"/>
</dbReference>
<dbReference type="InterPro" id="IPR029787">
    <property type="entry name" value="Nucleotide_cyclase"/>
</dbReference>
<dbReference type="PROSITE" id="PS50887">
    <property type="entry name" value="GGDEF"/>
    <property type="match status" value="1"/>
</dbReference>
<dbReference type="SUPFAM" id="SSF141868">
    <property type="entry name" value="EAL domain-like"/>
    <property type="match status" value="1"/>
</dbReference>
<dbReference type="Gene3D" id="3.10.580.10">
    <property type="entry name" value="CBS-domain"/>
    <property type="match status" value="1"/>
</dbReference>
<dbReference type="AlphaFoldDB" id="A0A1G9UXT0"/>
<evidence type="ECO:0000313" key="3">
    <source>
        <dbReference type="EMBL" id="SDM64761.1"/>
    </source>
</evidence>
<proteinExistence type="predicted"/>
<dbReference type="PROSITE" id="PS50883">
    <property type="entry name" value="EAL"/>
    <property type="match status" value="1"/>
</dbReference>
<evidence type="ECO:0000259" key="1">
    <source>
        <dbReference type="PROSITE" id="PS50883"/>
    </source>
</evidence>
<dbReference type="Gene3D" id="3.20.20.450">
    <property type="entry name" value="EAL domain"/>
    <property type="match status" value="1"/>
</dbReference>
<protein>
    <submittedName>
        <fullName evidence="3">Diguanylate cyclase/phosphodiesterase</fullName>
    </submittedName>
</protein>
<dbReference type="Pfam" id="PF00571">
    <property type="entry name" value="CBS"/>
    <property type="match status" value="2"/>
</dbReference>
<dbReference type="InterPro" id="IPR035919">
    <property type="entry name" value="EAL_sf"/>
</dbReference>
<dbReference type="InterPro" id="IPR043128">
    <property type="entry name" value="Rev_trsase/Diguanyl_cyclase"/>
</dbReference>
<dbReference type="Pfam" id="PF00990">
    <property type="entry name" value="GGDEF"/>
    <property type="match status" value="1"/>
</dbReference>
<dbReference type="SUPFAM" id="SSF55073">
    <property type="entry name" value="Nucleotide cyclase"/>
    <property type="match status" value="1"/>
</dbReference>
<dbReference type="Pfam" id="PF00563">
    <property type="entry name" value="EAL"/>
    <property type="match status" value="1"/>
</dbReference>
<dbReference type="CDD" id="cd01948">
    <property type="entry name" value="EAL"/>
    <property type="match status" value="1"/>
</dbReference>
<name>A0A1G9UXT0_9FIRM</name>
<sequence>MWDTSWGKIATFAGFFTNIGPGAGMADPDAAELFHAILEQNEINTVFQPVISLTDGTVIGYEALSRGPQGSALERPSVLFETAQRLNKLWELELLCRTAALEQAKYMPPDKMLFLNVDPKIIHDVRFQKGLTTDLLDKYQLDPTGIIFEITEKTSVEDYRSFRRVLDHYTGQGYKIAIDDTGSGYSGLRMLAETRPQFIKMDMQLVRDIDKDHLKQALIKAFYDFAILTNMKIIAEGIETVSELYTLIDIGIHYGQGFLLQKPMPQFLDLRPDIRELIQRKNKQKKKETFYTAITMPVGEIARCDPPHNPDCSGAQAIEAFNHNLSLRGIPVVEDGRPVGLLMKDRFLANLATQYGVAIYMNRPIRLLMDRDPLVVDYHTSLEQVAKLVVARTDDTLYDYIIVTKNESYYGVTSVRRLLEKTTQLEITRAKHCNPLSGLPGNIIIEDKINRALDGKSDFSILYFDLDNFKPYNDTYGFEHGDKILCLTAEVIRQQLTLLGPPDSFIGHIGGDDFIAVVHSANVDQLCQAVIDNFDLRIRGFYTEEHLTNGFIIAKNRHGREERYPIMAISIAVVTSKGRKFTNATQLAEAAGEVKKQCKLTWHSCYKVAE</sequence>
<dbReference type="Gene3D" id="3.30.70.270">
    <property type="match status" value="1"/>
</dbReference>
<accession>A0A1G9UXT0</accession>
<evidence type="ECO:0000259" key="2">
    <source>
        <dbReference type="PROSITE" id="PS50887"/>
    </source>
</evidence>
<dbReference type="CDD" id="cd04598">
    <property type="entry name" value="CBS_pair_GGDEF_EAL"/>
    <property type="match status" value="1"/>
</dbReference>
<dbReference type="Proteomes" id="UP000214880">
    <property type="component" value="Unassembled WGS sequence"/>
</dbReference>
<gene>
    <name evidence="3" type="ORF">SAMN04488502_106103</name>
</gene>
<dbReference type="InterPro" id="IPR001633">
    <property type="entry name" value="EAL_dom"/>
</dbReference>
<feature type="domain" description="EAL" evidence="1">
    <location>
        <begin position="27"/>
        <end position="277"/>
    </location>
</feature>
<dbReference type="SUPFAM" id="SSF54631">
    <property type="entry name" value="CBS-domain pair"/>
    <property type="match status" value="1"/>
</dbReference>
<dbReference type="InterPro" id="IPR046342">
    <property type="entry name" value="CBS_dom_sf"/>
</dbReference>
<dbReference type="SMART" id="SM00267">
    <property type="entry name" value="GGDEF"/>
    <property type="match status" value="1"/>
</dbReference>
<dbReference type="RefSeq" id="WP_245698137.1">
    <property type="nucleotide sequence ID" value="NZ_FNHB01000006.1"/>
</dbReference>
<dbReference type="STRING" id="146817.SAMN04488502_106103"/>
<dbReference type="PANTHER" id="PTHR33121">
    <property type="entry name" value="CYCLIC DI-GMP PHOSPHODIESTERASE PDEF"/>
    <property type="match status" value="1"/>
</dbReference>